<evidence type="ECO:0000256" key="5">
    <source>
        <dbReference type="ARBA" id="ARBA00022781"/>
    </source>
</evidence>
<feature type="compositionally biased region" description="Low complexity" evidence="13">
    <location>
        <begin position="308"/>
        <end position="323"/>
    </location>
</feature>
<organism evidence="14 15">
    <name type="scientific">Candidatus Accumulibacter affinis</name>
    <dbReference type="NCBI Taxonomy" id="2954384"/>
    <lineage>
        <taxon>Bacteria</taxon>
        <taxon>Pseudomonadati</taxon>
        <taxon>Pseudomonadota</taxon>
        <taxon>Betaproteobacteria</taxon>
        <taxon>Candidatus Accumulibacter</taxon>
    </lineage>
</organism>
<evidence type="ECO:0000256" key="13">
    <source>
        <dbReference type="SAM" id="MobiDB-lite"/>
    </source>
</evidence>
<evidence type="ECO:0000256" key="6">
    <source>
        <dbReference type="ARBA" id="ARBA00022989"/>
    </source>
</evidence>
<evidence type="ECO:0000256" key="2">
    <source>
        <dbReference type="ARBA" id="ARBA00022448"/>
    </source>
</evidence>
<gene>
    <name evidence="14" type="ORF">IPK02_06845</name>
</gene>
<evidence type="ECO:0000313" key="14">
    <source>
        <dbReference type="EMBL" id="MBK7953695.1"/>
    </source>
</evidence>
<keyword evidence="4" id="KW-0812">Transmembrane</keyword>
<dbReference type="Proteomes" id="UP000706151">
    <property type="component" value="Unassembled WGS sequence"/>
</dbReference>
<dbReference type="Pfam" id="PF00213">
    <property type="entry name" value="OSCP"/>
    <property type="match status" value="1"/>
</dbReference>
<dbReference type="AlphaFoldDB" id="A0A935W7D6"/>
<accession>A0A935W7D6</accession>
<keyword evidence="3" id="KW-0138">CF(0)</keyword>
<evidence type="ECO:0000256" key="3">
    <source>
        <dbReference type="ARBA" id="ARBA00022547"/>
    </source>
</evidence>
<dbReference type="PANTHER" id="PTHR33445:SF2">
    <property type="entry name" value="ATP SYNTHASE SUBUNIT B', CHLOROPLASTIC"/>
    <property type="match status" value="1"/>
</dbReference>
<dbReference type="InterPro" id="IPR002146">
    <property type="entry name" value="ATP_synth_b/b'su_bac/chlpt"/>
</dbReference>
<evidence type="ECO:0000256" key="10">
    <source>
        <dbReference type="ARBA" id="ARBA00025198"/>
    </source>
</evidence>
<evidence type="ECO:0000256" key="7">
    <source>
        <dbReference type="ARBA" id="ARBA00023065"/>
    </source>
</evidence>
<comment type="subcellular location">
    <subcellularLocation>
        <location evidence="12">Endomembrane system</location>
        <topology evidence="12">Single-pass membrane protein</topology>
    </subcellularLocation>
</comment>
<sequence length="336" mass="36955">MELDWTTFALEIINFLALIWILKHFLYRPVLATLAERRAGIEGSLNEARTTEARAMALQGQFESRLADWEREKAAARSQFAAQMAAEHARQMEALNRDLAAERQRSAARDVHCQETLQRELANQSGALARQFASALLARLAGPAIEARLLEIFVEELSALPEERLQPLRADQNGHGQAVLRSAHSLSEEQRRQISGAVDARLGKLVQLDFVEDSELLAGVRLSLGAWQLDPQPGRRTVFSRRQAGLITDPLPRTLAACAASGLPATSHYCGSAKSASWRRSATASPGSKGCPRRRWTRSCVSRMAARRWSSTSAASASAPSCSVRRKASLPARRPI</sequence>
<dbReference type="GO" id="GO:0045259">
    <property type="term" value="C:proton-transporting ATP synthase complex"/>
    <property type="evidence" value="ECO:0007669"/>
    <property type="project" value="UniProtKB-KW"/>
</dbReference>
<protein>
    <submittedName>
        <fullName evidence="14">F0F1 ATP synthase subunit delta</fullName>
    </submittedName>
</protein>
<comment type="function">
    <text evidence="10">F(1)F(0) ATP synthase produces ATP from ADP in the presence of a proton or sodium gradient. F-type ATPases consist of two structural domains, F(1) containing the extramembraneous catalytic core and F(0) containing the membrane proton channel, linked together by a central stalk and a peripheral stalk. During catalysis, ATP synthesis in the catalytic domain of F(1) is coupled via a rotary mechanism of the central stalk subunits to proton translocation.</text>
</comment>
<reference evidence="14 15" key="1">
    <citation type="submission" date="2020-10" db="EMBL/GenBank/DDBJ databases">
        <title>Connecting structure to function with the recovery of over 1000 high-quality activated sludge metagenome-assembled genomes encoding full-length rRNA genes using long-read sequencing.</title>
        <authorList>
            <person name="Singleton C.M."/>
            <person name="Petriglieri F."/>
            <person name="Kristensen J.M."/>
            <person name="Kirkegaard R.H."/>
            <person name="Michaelsen T.Y."/>
            <person name="Andersen M.H."/>
            <person name="Karst S.M."/>
            <person name="Dueholm M.S."/>
            <person name="Nielsen P.H."/>
            <person name="Albertsen M."/>
        </authorList>
    </citation>
    <scope>NUCLEOTIDE SEQUENCE [LARGE SCALE GENOMIC DNA]</scope>
    <source>
        <strain evidence="14">Fred_18-Q3-R57-64_BAT3C.720</strain>
    </source>
</reference>
<evidence type="ECO:0000256" key="1">
    <source>
        <dbReference type="ARBA" id="ARBA00005513"/>
    </source>
</evidence>
<keyword evidence="7" id="KW-0406">Ion transport</keyword>
<dbReference type="GO" id="GO:0012505">
    <property type="term" value="C:endomembrane system"/>
    <property type="evidence" value="ECO:0007669"/>
    <property type="project" value="UniProtKB-SubCell"/>
</dbReference>
<comment type="caution">
    <text evidence="14">The sequence shown here is derived from an EMBL/GenBank/DDBJ whole genome shotgun (WGS) entry which is preliminary data.</text>
</comment>
<evidence type="ECO:0000256" key="9">
    <source>
        <dbReference type="ARBA" id="ARBA00023310"/>
    </source>
</evidence>
<dbReference type="GO" id="GO:0046933">
    <property type="term" value="F:proton-transporting ATP synthase activity, rotational mechanism"/>
    <property type="evidence" value="ECO:0007669"/>
    <property type="project" value="InterPro"/>
</dbReference>
<evidence type="ECO:0000256" key="4">
    <source>
        <dbReference type="ARBA" id="ARBA00022692"/>
    </source>
</evidence>
<keyword evidence="8" id="KW-0472">Membrane</keyword>
<name>A0A935W7D6_9PROT</name>
<dbReference type="InterPro" id="IPR050059">
    <property type="entry name" value="ATP_synthase_B_chain"/>
</dbReference>
<evidence type="ECO:0000313" key="15">
    <source>
        <dbReference type="Proteomes" id="UP000706151"/>
    </source>
</evidence>
<evidence type="ECO:0000256" key="8">
    <source>
        <dbReference type="ARBA" id="ARBA00023136"/>
    </source>
</evidence>
<keyword evidence="9" id="KW-0066">ATP synthesis</keyword>
<dbReference type="GO" id="GO:0046961">
    <property type="term" value="F:proton-transporting ATPase activity, rotational mechanism"/>
    <property type="evidence" value="ECO:0007669"/>
    <property type="project" value="TreeGrafter"/>
</dbReference>
<keyword evidence="2" id="KW-0813">Transport</keyword>
<dbReference type="InterPro" id="IPR000711">
    <property type="entry name" value="ATPase_OSCP/dsu"/>
</dbReference>
<evidence type="ECO:0000256" key="12">
    <source>
        <dbReference type="ARBA" id="ARBA00037847"/>
    </source>
</evidence>
<feature type="region of interest" description="Disordered" evidence="13">
    <location>
        <begin position="308"/>
        <end position="336"/>
    </location>
</feature>
<comment type="function">
    <text evidence="11">Component of the F(0) channel, it forms part of the peripheral stalk, linking F(1) to F(0). The b'-subunit is a diverged and duplicated form of b found in plants and photosynthetic bacteria.</text>
</comment>
<dbReference type="Pfam" id="PF00430">
    <property type="entry name" value="ATP-synt_B"/>
    <property type="match status" value="1"/>
</dbReference>
<keyword evidence="5" id="KW-0375">Hydrogen ion transport</keyword>
<proteinExistence type="inferred from homology"/>
<dbReference type="EMBL" id="JADJOT010000006">
    <property type="protein sequence ID" value="MBK7953695.1"/>
    <property type="molecule type" value="Genomic_DNA"/>
</dbReference>
<evidence type="ECO:0000256" key="11">
    <source>
        <dbReference type="ARBA" id="ARBA00025614"/>
    </source>
</evidence>
<keyword evidence="6" id="KW-1133">Transmembrane helix</keyword>
<comment type="similarity">
    <text evidence="1">Belongs to the ATPase B chain family.</text>
</comment>
<dbReference type="CDD" id="cd06503">
    <property type="entry name" value="ATP-synt_Fo_b"/>
    <property type="match status" value="1"/>
</dbReference>
<dbReference type="PANTHER" id="PTHR33445">
    <property type="entry name" value="ATP SYNTHASE SUBUNIT B', CHLOROPLASTIC"/>
    <property type="match status" value="1"/>
</dbReference>